<accession>A0A1V4JH23</accession>
<sequence length="82" mass="8849">MSKASEPDAELFGFAGAEAKGTDPQIATQHGHSFFWRLQIQGLSPSDAPWETTGRSCAPPPAADSVAFGYRDERLGLYKAHL</sequence>
<dbReference type="AlphaFoldDB" id="A0A1V4JH23"/>
<dbReference type="EMBL" id="LSYS01007436">
    <property type="protein sequence ID" value="OPJ71501.1"/>
    <property type="molecule type" value="Genomic_DNA"/>
</dbReference>
<evidence type="ECO:0000256" key="1">
    <source>
        <dbReference type="SAM" id="MobiDB-lite"/>
    </source>
</evidence>
<organism evidence="2 3">
    <name type="scientific">Patagioenas fasciata monilis</name>
    <dbReference type="NCBI Taxonomy" id="372326"/>
    <lineage>
        <taxon>Eukaryota</taxon>
        <taxon>Metazoa</taxon>
        <taxon>Chordata</taxon>
        <taxon>Craniata</taxon>
        <taxon>Vertebrata</taxon>
        <taxon>Euteleostomi</taxon>
        <taxon>Archelosauria</taxon>
        <taxon>Archosauria</taxon>
        <taxon>Dinosauria</taxon>
        <taxon>Saurischia</taxon>
        <taxon>Theropoda</taxon>
        <taxon>Coelurosauria</taxon>
        <taxon>Aves</taxon>
        <taxon>Neognathae</taxon>
        <taxon>Neoaves</taxon>
        <taxon>Columbimorphae</taxon>
        <taxon>Columbiformes</taxon>
        <taxon>Columbidae</taxon>
        <taxon>Patagioenas</taxon>
    </lineage>
</organism>
<protein>
    <submittedName>
        <fullName evidence="2">Uncharacterized protein</fullName>
    </submittedName>
</protein>
<evidence type="ECO:0000313" key="3">
    <source>
        <dbReference type="Proteomes" id="UP000190648"/>
    </source>
</evidence>
<reference evidence="2 3" key="1">
    <citation type="submission" date="2016-02" db="EMBL/GenBank/DDBJ databases">
        <title>Band-tailed pigeon sequencing and assembly.</title>
        <authorList>
            <person name="Soares A.E."/>
            <person name="Novak B.J."/>
            <person name="Rice E.S."/>
            <person name="O'Connell B."/>
            <person name="Chang D."/>
            <person name="Weber S."/>
            <person name="Shapiro B."/>
        </authorList>
    </citation>
    <scope>NUCLEOTIDE SEQUENCE [LARGE SCALE GENOMIC DNA]</scope>
    <source>
        <strain evidence="2">BTP2013</strain>
        <tissue evidence="2">Blood</tissue>
    </source>
</reference>
<proteinExistence type="predicted"/>
<gene>
    <name evidence="2" type="ORF">AV530_008374</name>
</gene>
<feature type="region of interest" description="Disordered" evidence="1">
    <location>
        <begin position="1"/>
        <end position="26"/>
    </location>
</feature>
<keyword evidence="3" id="KW-1185">Reference proteome</keyword>
<comment type="caution">
    <text evidence="2">The sequence shown here is derived from an EMBL/GenBank/DDBJ whole genome shotgun (WGS) entry which is preliminary data.</text>
</comment>
<evidence type="ECO:0000313" key="2">
    <source>
        <dbReference type="EMBL" id="OPJ71501.1"/>
    </source>
</evidence>
<name>A0A1V4JH23_PATFA</name>
<dbReference type="Proteomes" id="UP000190648">
    <property type="component" value="Unassembled WGS sequence"/>
</dbReference>